<organism evidence="2 3">
    <name type="scientific">Pleuronectes platessa</name>
    <name type="common">European plaice</name>
    <dbReference type="NCBI Taxonomy" id="8262"/>
    <lineage>
        <taxon>Eukaryota</taxon>
        <taxon>Metazoa</taxon>
        <taxon>Chordata</taxon>
        <taxon>Craniata</taxon>
        <taxon>Vertebrata</taxon>
        <taxon>Euteleostomi</taxon>
        <taxon>Actinopterygii</taxon>
        <taxon>Neopterygii</taxon>
        <taxon>Teleostei</taxon>
        <taxon>Neoteleostei</taxon>
        <taxon>Acanthomorphata</taxon>
        <taxon>Carangaria</taxon>
        <taxon>Pleuronectiformes</taxon>
        <taxon>Pleuronectoidei</taxon>
        <taxon>Pleuronectidae</taxon>
        <taxon>Pleuronectes</taxon>
    </lineage>
</organism>
<accession>A0A9N7VGB6</accession>
<evidence type="ECO:0000313" key="3">
    <source>
        <dbReference type="Proteomes" id="UP001153269"/>
    </source>
</evidence>
<sequence>MSVKPESAAWFGTGHVTLQPPHHEKEESEAVITRDEEREVIGGCGHIRAASILTLQWPAPVGTRAELTAKAFVHPAGGGGGWVVARGGEGARGQEGGSEGARKVGGGR</sequence>
<dbReference type="Proteomes" id="UP001153269">
    <property type="component" value="Unassembled WGS sequence"/>
</dbReference>
<gene>
    <name evidence="2" type="ORF">PLEPLA_LOCUS36426</name>
</gene>
<protein>
    <submittedName>
        <fullName evidence="2">Uncharacterized protein</fullName>
    </submittedName>
</protein>
<dbReference type="EMBL" id="CADEAL010003990">
    <property type="protein sequence ID" value="CAB1448777.1"/>
    <property type="molecule type" value="Genomic_DNA"/>
</dbReference>
<reference evidence="2" key="1">
    <citation type="submission" date="2020-03" db="EMBL/GenBank/DDBJ databases">
        <authorList>
            <person name="Weist P."/>
        </authorList>
    </citation>
    <scope>NUCLEOTIDE SEQUENCE</scope>
</reference>
<dbReference type="AlphaFoldDB" id="A0A9N7VGB6"/>
<comment type="caution">
    <text evidence="2">The sequence shown here is derived from an EMBL/GenBank/DDBJ whole genome shotgun (WGS) entry which is preliminary data.</text>
</comment>
<name>A0A9N7VGB6_PLEPL</name>
<feature type="region of interest" description="Disordered" evidence="1">
    <location>
        <begin position="1"/>
        <end position="33"/>
    </location>
</feature>
<evidence type="ECO:0000313" key="2">
    <source>
        <dbReference type="EMBL" id="CAB1448777.1"/>
    </source>
</evidence>
<feature type="compositionally biased region" description="Basic and acidic residues" evidence="1">
    <location>
        <begin position="21"/>
        <end position="33"/>
    </location>
</feature>
<evidence type="ECO:0000256" key="1">
    <source>
        <dbReference type="SAM" id="MobiDB-lite"/>
    </source>
</evidence>
<proteinExistence type="predicted"/>
<feature type="region of interest" description="Disordered" evidence="1">
    <location>
        <begin position="87"/>
        <end position="108"/>
    </location>
</feature>
<keyword evidence="3" id="KW-1185">Reference proteome</keyword>